<evidence type="ECO:0000256" key="1">
    <source>
        <dbReference type="ARBA" id="ARBA00004141"/>
    </source>
</evidence>
<dbReference type="PRINTS" id="PR01433">
    <property type="entry name" value="POLYCYSTIN2"/>
</dbReference>
<feature type="region of interest" description="Disordered" evidence="10">
    <location>
        <begin position="2263"/>
        <end position="2297"/>
    </location>
</feature>
<feature type="transmembrane region" description="Helical" evidence="11">
    <location>
        <begin position="1693"/>
        <end position="1715"/>
    </location>
</feature>
<dbReference type="EnsemblMetazoa" id="CLYHEMT000409.2">
    <property type="protein sequence ID" value="CLYHEMP000409.2"/>
    <property type="gene ID" value="CLYHEMG000409"/>
</dbReference>
<feature type="transmembrane region" description="Helical" evidence="11">
    <location>
        <begin position="2037"/>
        <end position="2059"/>
    </location>
</feature>
<evidence type="ECO:0000256" key="11">
    <source>
        <dbReference type="SAM" id="Phobius"/>
    </source>
</evidence>
<feature type="domain" description="PLAT" evidence="12">
    <location>
        <begin position="717"/>
        <end position="834"/>
    </location>
</feature>
<reference evidence="14" key="1">
    <citation type="submission" date="2021-01" db="UniProtKB">
        <authorList>
            <consortium name="EnsemblMetazoa"/>
        </authorList>
    </citation>
    <scope>IDENTIFICATION</scope>
</reference>
<dbReference type="Pfam" id="PF02010">
    <property type="entry name" value="REJ"/>
    <property type="match status" value="1"/>
</dbReference>
<organism evidence="14 15">
    <name type="scientific">Clytia hemisphaerica</name>
    <dbReference type="NCBI Taxonomy" id="252671"/>
    <lineage>
        <taxon>Eukaryota</taxon>
        <taxon>Metazoa</taxon>
        <taxon>Cnidaria</taxon>
        <taxon>Hydrozoa</taxon>
        <taxon>Hydroidolina</taxon>
        <taxon>Leptothecata</taxon>
        <taxon>Obeliida</taxon>
        <taxon>Clytiidae</taxon>
        <taxon>Clytia</taxon>
    </lineage>
</organism>
<feature type="compositionally biased region" description="Basic and acidic residues" evidence="10">
    <location>
        <begin position="2266"/>
        <end position="2280"/>
    </location>
</feature>
<keyword evidence="6 11" id="KW-0472">Membrane</keyword>
<protein>
    <recommendedName>
        <fullName evidence="16">Polycystic kidney disease protein 1-like 2</fullName>
    </recommendedName>
</protein>
<evidence type="ECO:0000259" key="12">
    <source>
        <dbReference type="PROSITE" id="PS50095"/>
    </source>
</evidence>
<dbReference type="SMART" id="SM00303">
    <property type="entry name" value="GPS"/>
    <property type="match status" value="1"/>
</dbReference>
<evidence type="ECO:0000256" key="8">
    <source>
        <dbReference type="PIRSR" id="PIRSR603915-2"/>
    </source>
</evidence>
<keyword evidence="7" id="KW-0325">Glycoprotein</keyword>
<keyword evidence="15" id="KW-1185">Reference proteome</keyword>
<dbReference type="InterPro" id="IPR036392">
    <property type="entry name" value="PLAT/LH2_dom_sf"/>
</dbReference>
<dbReference type="PROSITE" id="PS51111">
    <property type="entry name" value="REJ"/>
    <property type="match status" value="1"/>
</dbReference>
<dbReference type="Pfam" id="PF01477">
    <property type="entry name" value="PLAT"/>
    <property type="match status" value="1"/>
</dbReference>
<feature type="transmembrane region" description="Helical" evidence="11">
    <location>
        <begin position="1948"/>
        <end position="1968"/>
    </location>
</feature>
<evidence type="ECO:0000313" key="14">
    <source>
        <dbReference type="EnsemblMetazoa" id="CLYHEMP000409.2"/>
    </source>
</evidence>
<dbReference type="InterPro" id="IPR046791">
    <property type="entry name" value="Polycystin_dom"/>
</dbReference>
<dbReference type="PANTHER" id="PTHR10877:SF150">
    <property type="entry name" value="REJ DOMAIN-CONTAINING PROTEIN"/>
    <property type="match status" value="1"/>
</dbReference>
<evidence type="ECO:0000259" key="13">
    <source>
        <dbReference type="PROSITE" id="PS51111"/>
    </source>
</evidence>
<sequence>SCFTNCESLVDPSKRFTLTSTCQNCRSNQNISYRWTVDTTADMNLTEASLTDLSSTNLVVKENQMNEDQTYIFLLIVTKSSGIESTTRYHVNTNRPPYGGQCNITPDNGTAIETVFNINCTNWQSGIGISNYHLFIRRIDSHPLLASHPSGKMNVQLPAGDKTDNVLNLSVEIVDLFGASTIVDFSVQVNPVAYTTELYNELTEATTDKGGRLWNLADEGDIHALIPYVHTITSFLNVNETVDDPNEGLIQNRQKIRKSIAEVLSEMKIQHFEGVKQTADTLSPLLQKSSEITPQTQEFVLKTLTNVADFLENDKSELKKETPEKIQDITSGVVKAAGKLIHIASDDRKDESIKDEEIKQGVLNILKDVSPKLLIGKVPGEQPSRISSDTIALEVSKTEIGNLEREIETLDGRRLKIPANPFGDLASTNTSLIINSKMCTLTTNPFTNGATAKHVNAPVINLEFTTNNDDIIPVKDLPIGNEIEFFVPQITPPTTVLVNSTEFGRENFIRRRYEFVQNGPMIFQIKLPRNTTVKFIFWHGEDNGDIDSILTSKEITGNGGYSPPIIIQFSSFKFSFVTMVMEYGMTEEDILNGFDVPYFDIEVKTTTTGCIYYDQKILDWSDGGCRIGPLSNIKETHCLCNHLTWLSSFYVPPRKLNIQAQLLKLKNLEEYPAILATFCVIMGVSLVAMIWARRKDLTDTGCNEPTMLRSQSSRKGTTYHLAIYTGHRGGSGTTATPVLILSGEKEDSQPLILKNEQRKLFDRGSVETFVFTSEQDLGDLKYLTIWHDDVGANPSWFLSRITITNLNTSKQQQCFCNDWLAVDQSDGLISRVLPIASDSELKSFENIFLAKATQDLTDGHIWFSIIMRPARSNFSRVQRVACCLSLLLSTMLSNAMFFRVDETRTAGDEINVSGVAVRWSTIVIGIQSALIVLPINIFIVLLFRRAAPDTSVKDQPALRRISSGNELATHRNSVKQKSVIPRIILTDPSISSCSSAEEPPAIQNRQTVIFDLNRSSLFDNSAWHIRKKPEVLTDGSQDFYGDDFLPMERSISNQTVYHYHANSDEMIGEPKRVHWGSLEKFTYGEPFGINTPLLPPNFSTSKCRRLSTRDLISLPLYFSKSEPNLNHSYGRESQTDQLRQNSTPDIHEYTDSHIMNFNAHGIFLNQFTAESVYQRPGTNNRSGANNINPAAFGTSEHQNFAESTYDGLNMAVNLSAAESVYQRPRPIKQNSGNGVENPDLASLSTSAHQNFAESTYDGLNMAAIRARIPNQAGPHMAESIYQRPGIDNRSGANNINPAALGTSEHQNFTESTFGGLNMAANQFAAESVYSRPGPNKQSGVNNINPAALGTSEHQNFTESTYDGLNMAVNLSAAESVYSRPGPNKQSGVNNINPAALGTSEHQNFTESTYDGLNMAAIRARIPNQAGPHIATVVEESHHHLPPRFKTSFADKENESEQQLNRRIPKVRFISASHVDLRSEMTFEQVSRDYVMRKARFAHSDTSLSSQEMEAGTVVFQNPVSSQDIHLEEQTLEDCESKDLMDAEKISASKLQGLDGVIYLPRCVKYIAWALCFSVIVVAGFFTLLYGLSFGKNDQEKWLFAFFVSVFADICINQPIKVLLLASVLTLIFRRLNDELILTEIHNYRNIDFGNDRNSFHKLSLSAETAGAQPKRPKPPSKEYIEEMRTQRLYEQKMINIVIEIFTYTFYILLCLLITYGHRDPGAFQMTTNIEHIFYTGKFEKVNSIPKFWDWSQNVFSDGLFNDYWYNGEMTRRKGFLADGTSYLLGKARLRQIRVKEERCITNGMFGLNETNCGGHYDEDIEASSFIFNNGSNNGSQNGYQQYWNHNENDGDFSSVYDVSGRIATYAGSGFSVDLGKSKRETNKILNYLQKNQWLDEFTRAVVIDFTVYNTQSNFYCIVLFLMEVPANGGAFVYKRILSVRLDRYSTDFAVFLAVCEFSFLFLTIYYVVREIKKLRIMRMQYFKHWENWVEIISFGLILTSFCLLMIRLGIVSEIKSSYFNAPDTFINFDPAALSDQFYGVTLACLSFILFIKFLKLLRFNQKISLMFRTVACASEDTKNFSISFLVITSAFSQFAYLSFMAVLADYSTILYTIKSLFSMMLGGGSFEKLTDASPIKGKIFFLAYFSFMAFILLNMFISIINDAFAIVQEALHQKRNSYELIDFLTQRIKSFLPYSLTRRKSKAVQRDEKPVEIPSPESEAKEVGVDAAIESFIKGKLLKENPDLEASRNAKSVTIEGAVEAACEDQSSKGKPAPETDGKAFKVAHRRSSESRRRDRSTRKRFFHCKERIDRLEATLQSLDCAVDRLVERVETECREDEAEERVWRSILVLAYSKYSNQDR</sequence>
<evidence type="ECO:0000256" key="3">
    <source>
        <dbReference type="ARBA" id="ARBA00022692"/>
    </source>
</evidence>
<dbReference type="SMART" id="SM00308">
    <property type="entry name" value="LH2"/>
    <property type="match status" value="1"/>
</dbReference>
<feature type="transmembrane region" description="Helical" evidence="11">
    <location>
        <begin position="917"/>
        <end position="943"/>
    </location>
</feature>
<comment type="caution">
    <text evidence="9">Lacks conserved residue(s) required for the propagation of feature annotation.</text>
</comment>
<keyword evidence="4" id="KW-0732">Signal</keyword>
<evidence type="ECO:0000256" key="4">
    <source>
        <dbReference type="ARBA" id="ARBA00022729"/>
    </source>
</evidence>
<dbReference type="InterPro" id="IPR014010">
    <property type="entry name" value="REJ_dom"/>
</dbReference>
<feature type="transmembrane region" description="Helical" evidence="11">
    <location>
        <begin position="877"/>
        <end position="897"/>
    </location>
</feature>
<evidence type="ECO:0000256" key="2">
    <source>
        <dbReference type="ARBA" id="ARBA00007200"/>
    </source>
</evidence>
<dbReference type="Gene3D" id="2.60.60.20">
    <property type="entry name" value="PLAT/LH2 domain"/>
    <property type="match status" value="1"/>
</dbReference>
<keyword evidence="3 11" id="KW-0812">Transmembrane</keyword>
<dbReference type="InterPro" id="IPR000203">
    <property type="entry name" value="GPS"/>
</dbReference>
<evidence type="ECO:0000256" key="10">
    <source>
        <dbReference type="SAM" id="MobiDB-lite"/>
    </source>
</evidence>
<evidence type="ECO:0008006" key="16">
    <source>
        <dbReference type="Google" id="ProtNLM"/>
    </source>
</evidence>
<dbReference type="Pfam" id="PF20519">
    <property type="entry name" value="Polycystin_dom"/>
    <property type="match status" value="1"/>
</dbReference>
<dbReference type="GO" id="GO:0005509">
    <property type="term" value="F:calcium ion binding"/>
    <property type="evidence" value="ECO:0007669"/>
    <property type="project" value="InterPro"/>
</dbReference>
<feature type="transmembrane region" description="Helical" evidence="11">
    <location>
        <begin position="2139"/>
        <end position="2160"/>
    </location>
</feature>
<dbReference type="GO" id="GO:0005262">
    <property type="term" value="F:calcium channel activity"/>
    <property type="evidence" value="ECO:0007669"/>
    <property type="project" value="TreeGrafter"/>
</dbReference>
<proteinExistence type="inferred from homology"/>
<dbReference type="PANTHER" id="PTHR10877">
    <property type="entry name" value="POLYCYSTIN FAMILY MEMBER"/>
    <property type="match status" value="1"/>
</dbReference>
<feature type="transmembrane region" description="Helical" evidence="11">
    <location>
        <begin position="2080"/>
        <end position="2103"/>
    </location>
</feature>
<name>A0A7M5V0L4_9CNID</name>
<comment type="subcellular location">
    <subcellularLocation>
        <location evidence="1">Membrane</location>
        <topology evidence="1">Multi-pass membrane protein</topology>
    </subcellularLocation>
</comment>
<dbReference type="Pfam" id="PF01825">
    <property type="entry name" value="GPS"/>
    <property type="match status" value="1"/>
</dbReference>
<dbReference type="InterPro" id="IPR051223">
    <property type="entry name" value="Polycystin"/>
</dbReference>
<dbReference type="FunFam" id="1.10.287.70:FF:000086">
    <property type="entry name" value="Polycystic kidney disease 2"/>
    <property type="match status" value="1"/>
</dbReference>
<dbReference type="InterPro" id="IPR003915">
    <property type="entry name" value="PKD_2"/>
</dbReference>
<evidence type="ECO:0000313" key="15">
    <source>
        <dbReference type="Proteomes" id="UP000594262"/>
    </source>
</evidence>
<dbReference type="PROSITE" id="PS50095">
    <property type="entry name" value="PLAT"/>
    <property type="match status" value="1"/>
</dbReference>
<feature type="transmembrane region" description="Helical" evidence="11">
    <location>
        <begin position="1565"/>
        <end position="1585"/>
    </location>
</feature>
<feature type="transmembrane region" description="Helical" evidence="11">
    <location>
        <begin position="1597"/>
        <end position="1628"/>
    </location>
</feature>
<dbReference type="InterPro" id="IPR002859">
    <property type="entry name" value="PKD/REJ-like"/>
</dbReference>
<dbReference type="GO" id="GO:0016020">
    <property type="term" value="C:membrane"/>
    <property type="evidence" value="ECO:0007669"/>
    <property type="project" value="UniProtKB-SubCell"/>
</dbReference>
<feature type="transmembrane region" description="Helical" evidence="11">
    <location>
        <begin position="1988"/>
        <end position="2010"/>
    </location>
</feature>
<feature type="domain" description="REJ" evidence="13">
    <location>
        <begin position="1"/>
        <end position="444"/>
    </location>
</feature>
<dbReference type="Pfam" id="PF08016">
    <property type="entry name" value="PKD_channel"/>
    <property type="match status" value="1"/>
</dbReference>
<dbReference type="InterPro" id="IPR001024">
    <property type="entry name" value="PLAT/LH2_dom"/>
</dbReference>
<feature type="transmembrane region" description="Helical" evidence="11">
    <location>
        <begin position="671"/>
        <end position="691"/>
    </location>
</feature>
<dbReference type="GO" id="GO:0050982">
    <property type="term" value="P:detection of mechanical stimulus"/>
    <property type="evidence" value="ECO:0007669"/>
    <property type="project" value="TreeGrafter"/>
</dbReference>
<feature type="transmembrane region" description="Helical" evidence="11">
    <location>
        <begin position="2109"/>
        <end position="2127"/>
    </location>
</feature>
<dbReference type="OrthoDB" id="5954790at2759"/>
<evidence type="ECO:0000256" key="6">
    <source>
        <dbReference type="ARBA" id="ARBA00023136"/>
    </source>
</evidence>
<dbReference type="SUPFAM" id="SSF49723">
    <property type="entry name" value="Lipase/lipooxygenase domain (PLAT/LH2 domain)"/>
    <property type="match status" value="1"/>
</dbReference>
<evidence type="ECO:0000256" key="7">
    <source>
        <dbReference type="ARBA" id="ARBA00023180"/>
    </source>
</evidence>
<dbReference type="InterPro" id="IPR013122">
    <property type="entry name" value="PKD1_2_channel"/>
</dbReference>
<dbReference type="Proteomes" id="UP000594262">
    <property type="component" value="Unplaced"/>
</dbReference>
<accession>A0A7M5V0L4</accession>
<evidence type="ECO:0000256" key="5">
    <source>
        <dbReference type="ARBA" id="ARBA00022989"/>
    </source>
</evidence>
<keyword evidence="5 11" id="KW-1133">Transmembrane helix</keyword>
<feature type="disulfide bond" evidence="8">
    <location>
        <begin position="1799"/>
        <end position="1812"/>
    </location>
</feature>
<comment type="similarity">
    <text evidence="2">Belongs to the polycystin family.</text>
</comment>
<evidence type="ECO:0000256" key="9">
    <source>
        <dbReference type="PROSITE-ProRule" id="PRU00152"/>
    </source>
</evidence>